<dbReference type="SMART" id="SM00257">
    <property type="entry name" value="LysM"/>
    <property type="match status" value="5"/>
</dbReference>
<dbReference type="InterPro" id="IPR052210">
    <property type="entry name" value="LysM1-like"/>
</dbReference>
<gene>
    <name evidence="6" type="ORF">Micbo1qcDRAFT_150822</name>
</gene>
<evidence type="ECO:0000256" key="2">
    <source>
        <dbReference type="ARBA" id="ARBA00023026"/>
    </source>
</evidence>
<dbReference type="SUPFAM" id="SSF54106">
    <property type="entry name" value="LysM domain"/>
    <property type="match status" value="5"/>
</dbReference>
<dbReference type="Gene3D" id="3.10.350.10">
    <property type="entry name" value="LysM domain"/>
    <property type="match status" value="7"/>
</dbReference>
<protein>
    <recommendedName>
        <fullName evidence="5">LysM domain-containing protein</fullName>
    </recommendedName>
</protein>
<dbReference type="AlphaFoldDB" id="A0A136ITZ4"/>
<dbReference type="OrthoDB" id="2281372at2759"/>
<organism evidence="6 7">
    <name type="scientific">Microdochium bolleyi</name>
    <dbReference type="NCBI Taxonomy" id="196109"/>
    <lineage>
        <taxon>Eukaryota</taxon>
        <taxon>Fungi</taxon>
        <taxon>Dikarya</taxon>
        <taxon>Ascomycota</taxon>
        <taxon>Pezizomycotina</taxon>
        <taxon>Sordariomycetes</taxon>
        <taxon>Xylariomycetidae</taxon>
        <taxon>Xylariales</taxon>
        <taxon>Microdochiaceae</taxon>
        <taxon>Microdochium</taxon>
    </lineage>
</organism>
<dbReference type="PANTHER" id="PTHR34997">
    <property type="entry name" value="AM15"/>
    <property type="match status" value="1"/>
</dbReference>
<feature type="domain" description="LysM" evidence="5">
    <location>
        <begin position="97"/>
        <end position="144"/>
    </location>
</feature>
<dbReference type="CDD" id="cd00118">
    <property type="entry name" value="LysM"/>
    <property type="match status" value="4"/>
</dbReference>
<name>A0A136ITZ4_9PEZI</name>
<feature type="region of interest" description="Disordered" evidence="4">
    <location>
        <begin position="456"/>
        <end position="478"/>
    </location>
</feature>
<keyword evidence="7" id="KW-1185">Reference proteome</keyword>
<evidence type="ECO:0000259" key="5">
    <source>
        <dbReference type="PROSITE" id="PS51782"/>
    </source>
</evidence>
<keyword evidence="2" id="KW-0843">Virulence</keyword>
<feature type="domain" description="LysM" evidence="5">
    <location>
        <begin position="31"/>
        <end position="78"/>
    </location>
</feature>
<dbReference type="Pfam" id="PF01476">
    <property type="entry name" value="LysM"/>
    <property type="match status" value="4"/>
</dbReference>
<evidence type="ECO:0000256" key="3">
    <source>
        <dbReference type="ARBA" id="ARBA00044955"/>
    </source>
</evidence>
<dbReference type="Proteomes" id="UP000070501">
    <property type="component" value="Unassembled WGS sequence"/>
</dbReference>
<feature type="domain" description="LysM" evidence="5">
    <location>
        <begin position="487"/>
        <end position="533"/>
    </location>
</feature>
<feature type="region of interest" description="Disordered" evidence="4">
    <location>
        <begin position="537"/>
        <end position="582"/>
    </location>
</feature>
<feature type="domain" description="LysM" evidence="5">
    <location>
        <begin position="214"/>
        <end position="262"/>
    </location>
</feature>
<proteinExistence type="inferred from homology"/>
<dbReference type="InterPro" id="IPR018392">
    <property type="entry name" value="LysM"/>
</dbReference>
<dbReference type="GO" id="GO:0008061">
    <property type="term" value="F:chitin binding"/>
    <property type="evidence" value="ECO:0007669"/>
    <property type="project" value="UniProtKB-KW"/>
</dbReference>
<accession>A0A136ITZ4</accession>
<evidence type="ECO:0000313" key="6">
    <source>
        <dbReference type="EMBL" id="KXJ88345.1"/>
    </source>
</evidence>
<dbReference type="PROSITE" id="PS51782">
    <property type="entry name" value="LYSM"/>
    <property type="match status" value="5"/>
</dbReference>
<sequence length="644" mass="67896">MAGLAARVVQAQTASTPPGPTFTGSPANCNKWYAVVSGDNCDTVEKKFGITHDQFISWNPAVSRDCQTNFWLGQAYCPGDSTPAGPTFTGSPSNCNRWYAVVSGDNCETVEKRFSITHDQFISWNPAVSRDCQTNFWLGQAYCVGLGPRVTGSSSSSTTKMTSSSTTTSMSIITPTTPYSSRFPLTNQTILQPSSTGAWPPSKTQAGQPSYCDNWHFVEGGQTCNAIAALYATWMSLDDFHAWNPAVGADCSGLFVHYWVCVGIRPQTQLSLGYETGTPGANATVILPPYFDFTPAPTPTTSPDFAVPLPTHGAMAANCKAYWKASSGNTCVQALQDYPLVSQEQFLSWNPALKGNCNGLWANTWYCAVAFEYADLPMPATVSTRPSPLPAGSTSQCRSWFRTRGPDTCALIVSMFGTFSEADFIAWNPSVGSDCSDIVREGMYYCVGIPGTPTTRSTAVAAPTPPPTGGSGPPGPTQDGIVSDCSSFWLVSTSDTCQSIAKKAGIVQDSLKYWNPALKDDCSGLKPDVYVCIGRPGSSSGGGGSSSSTSASSSAAPSSSGSATTAPTATPTASGTAVPTPLPTQTGMVQGCRKFYYVQSGDGCWAIANANGIELSDFYKWNPAVNNGGECAGLWPSVYVCVGV</sequence>
<feature type="domain" description="LysM" evidence="5">
    <location>
        <begin position="594"/>
        <end position="642"/>
    </location>
</feature>
<evidence type="ECO:0000313" key="7">
    <source>
        <dbReference type="Proteomes" id="UP000070501"/>
    </source>
</evidence>
<feature type="compositionally biased region" description="Low complexity" evidence="4">
    <location>
        <begin position="546"/>
        <end position="577"/>
    </location>
</feature>
<evidence type="ECO:0000256" key="1">
    <source>
        <dbReference type="ARBA" id="ARBA00022669"/>
    </source>
</evidence>
<keyword evidence="1" id="KW-0147">Chitin-binding</keyword>
<dbReference type="EMBL" id="KQ964258">
    <property type="protein sequence ID" value="KXJ88345.1"/>
    <property type="molecule type" value="Genomic_DNA"/>
</dbReference>
<dbReference type="InterPro" id="IPR036779">
    <property type="entry name" value="LysM_dom_sf"/>
</dbReference>
<evidence type="ECO:0000256" key="4">
    <source>
        <dbReference type="SAM" id="MobiDB-lite"/>
    </source>
</evidence>
<feature type="compositionally biased region" description="Pro residues" evidence="4">
    <location>
        <begin position="463"/>
        <end position="476"/>
    </location>
</feature>
<reference evidence="7" key="1">
    <citation type="submission" date="2016-02" db="EMBL/GenBank/DDBJ databases">
        <title>Draft genome sequence of Microdochium bolleyi, a fungal endophyte of beachgrass.</title>
        <authorList>
            <consortium name="DOE Joint Genome Institute"/>
            <person name="David A.S."/>
            <person name="May G."/>
            <person name="Haridas S."/>
            <person name="Lim J."/>
            <person name="Wang M."/>
            <person name="Labutti K."/>
            <person name="Lipzen A."/>
            <person name="Barry K."/>
            <person name="Grigoriev I.V."/>
        </authorList>
    </citation>
    <scope>NUCLEOTIDE SEQUENCE [LARGE SCALE GENOMIC DNA]</scope>
    <source>
        <strain evidence="7">J235TASD1</strain>
    </source>
</reference>
<dbReference type="STRING" id="196109.A0A136ITZ4"/>
<comment type="similarity">
    <text evidence="3">Belongs to the secreted LysM effector family.</text>
</comment>
<dbReference type="PANTHER" id="PTHR34997:SF1">
    <property type="entry name" value="PEPTIDOGLYCAN-BINDING LYSIN DOMAIN"/>
    <property type="match status" value="1"/>
</dbReference>
<dbReference type="InParanoid" id="A0A136ITZ4"/>